<keyword evidence="2" id="KW-1185">Reference proteome</keyword>
<organism evidence="1 2">
    <name type="scientific">Hyalomma asiaticum</name>
    <name type="common">Tick</name>
    <dbReference type="NCBI Taxonomy" id="266040"/>
    <lineage>
        <taxon>Eukaryota</taxon>
        <taxon>Metazoa</taxon>
        <taxon>Ecdysozoa</taxon>
        <taxon>Arthropoda</taxon>
        <taxon>Chelicerata</taxon>
        <taxon>Arachnida</taxon>
        <taxon>Acari</taxon>
        <taxon>Parasitiformes</taxon>
        <taxon>Ixodida</taxon>
        <taxon>Ixodoidea</taxon>
        <taxon>Ixodidae</taxon>
        <taxon>Hyalomminae</taxon>
        <taxon>Hyalomma</taxon>
    </lineage>
</organism>
<dbReference type="Proteomes" id="UP000821845">
    <property type="component" value="Chromosome 9"/>
</dbReference>
<sequence length="139" mass="15285">MCVAGEGVVHQVVSAVTYVLKVREQLRFTHADHMRPRHADPTPRMTPMSGLAHHLTPHSDVTEEKWPAVKNSARTAVADKLVATDPMPPIQQPIPPVNVNCPTELAATTSQTEARSASPSAESQPLRRSTRTRKPPDRF</sequence>
<protein>
    <submittedName>
        <fullName evidence="1">Uncharacterized protein</fullName>
    </submittedName>
</protein>
<evidence type="ECO:0000313" key="1">
    <source>
        <dbReference type="EMBL" id="KAH6922583.1"/>
    </source>
</evidence>
<name>A0ACB7RJJ3_HYAAI</name>
<proteinExistence type="predicted"/>
<reference evidence="1" key="1">
    <citation type="submission" date="2020-05" db="EMBL/GenBank/DDBJ databases">
        <title>Large-scale comparative analyses of tick genomes elucidate their genetic diversity and vector capacities.</title>
        <authorList>
            <person name="Jia N."/>
            <person name="Wang J."/>
            <person name="Shi W."/>
            <person name="Du L."/>
            <person name="Sun Y."/>
            <person name="Zhan W."/>
            <person name="Jiang J."/>
            <person name="Wang Q."/>
            <person name="Zhang B."/>
            <person name="Ji P."/>
            <person name="Sakyi L.B."/>
            <person name="Cui X."/>
            <person name="Yuan T."/>
            <person name="Jiang B."/>
            <person name="Yang W."/>
            <person name="Lam T.T.-Y."/>
            <person name="Chang Q."/>
            <person name="Ding S."/>
            <person name="Wang X."/>
            <person name="Zhu J."/>
            <person name="Ruan X."/>
            <person name="Zhao L."/>
            <person name="Wei J."/>
            <person name="Que T."/>
            <person name="Du C."/>
            <person name="Cheng J."/>
            <person name="Dai P."/>
            <person name="Han X."/>
            <person name="Huang E."/>
            <person name="Gao Y."/>
            <person name="Liu J."/>
            <person name="Shao H."/>
            <person name="Ye R."/>
            <person name="Li L."/>
            <person name="Wei W."/>
            <person name="Wang X."/>
            <person name="Wang C."/>
            <person name="Yang T."/>
            <person name="Huo Q."/>
            <person name="Li W."/>
            <person name="Guo W."/>
            <person name="Chen H."/>
            <person name="Zhou L."/>
            <person name="Ni X."/>
            <person name="Tian J."/>
            <person name="Zhou Y."/>
            <person name="Sheng Y."/>
            <person name="Liu T."/>
            <person name="Pan Y."/>
            <person name="Xia L."/>
            <person name="Li J."/>
            <person name="Zhao F."/>
            <person name="Cao W."/>
        </authorList>
    </citation>
    <scope>NUCLEOTIDE SEQUENCE</scope>
    <source>
        <strain evidence="1">Hyas-2018</strain>
    </source>
</reference>
<comment type="caution">
    <text evidence="1">The sequence shown here is derived from an EMBL/GenBank/DDBJ whole genome shotgun (WGS) entry which is preliminary data.</text>
</comment>
<gene>
    <name evidence="1" type="ORF">HPB50_016965</name>
</gene>
<dbReference type="EMBL" id="CM023489">
    <property type="protein sequence ID" value="KAH6922583.1"/>
    <property type="molecule type" value="Genomic_DNA"/>
</dbReference>
<evidence type="ECO:0000313" key="2">
    <source>
        <dbReference type="Proteomes" id="UP000821845"/>
    </source>
</evidence>
<accession>A0ACB7RJJ3</accession>